<evidence type="ECO:0000256" key="7">
    <source>
        <dbReference type="PIRSR" id="PIRSR006118-2"/>
    </source>
</evidence>
<dbReference type="PANTHER" id="PTHR21485:SF3">
    <property type="entry name" value="N-ACYLNEURAMINATE CYTIDYLYLTRANSFERASE"/>
    <property type="match status" value="1"/>
</dbReference>
<dbReference type="PIRSF" id="PIRSF006118">
    <property type="entry name" value="KDO8-P_Ptase"/>
    <property type="match status" value="1"/>
</dbReference>
<organism evidence="8 9">
    <name type="scientific">Roseibium suaedae</name>
    <dbReference type="NCBI Taxonomy" id="735517"/>
    <lineage>
        <taxon>Bacteria</taxon>
        <taxon>Pseudomonadati</taxon>
        <taxon>Pseudomonadota</taxon>
        <taxon>Alphaproteobacteria</taxon>
        <taxon>Hyphomicrobiales</taxon>
        <taxon>Stappiaceae</taxon>
        <taxon>Roseibium</taxon>
    </lineage>
</organism>
<evidence type="ECO:0000256" key="5">
    <source>
        <dbReference type="ARBA" id="ARBA00022801"/>
    </source>
</evidence>
<dbReference type="GO" id="GO:0046872">
    <property type="term" value="F:metal ion binding"/>
    <property type="evidence" value="ECO:0007669"/>
    <property type="project" value="UniProtKB-KW"/>
</dbReference>
<proteinExistence type="inferred from homology"/>
<dbReference type="Proteomes" id="UP000186002">
    <property type="component" value="Unassembled WGS sequence"/>
</dbReference>
<dbReference type="OrthoDB" id="9805604at2"/>
<dbReference type="Pfam" id="PF08282">
    <property type="entry name" value="Hydrolase_3"/>
    <property type="match status" value="1"/>
</dbReference>
<dbReference type="SFLD" id="SFLDG01136">
    <property type="entry name" value="C1.6:_Phosphoserine_Phosphatas"/>
    <property type="match status" value="1"/>
</dbReference>
<dbReference type="EMBL" id="FRBW01000001">
    <property type="protein sequence ID" value="SHL74398.1"/>
    <property type="molecule type" value="Genomic_DNA"/>
</dbReference>
<feature type="binding site" evidence="7">
    <location>
        <position position="12"/>
    </location>
    <ligand>
        <name>substrate</name>
    </ligand>
</feature>
<comment type="similarity">
    <text evidence="2">Belongs to the KdsC family.</text>
</comment>
<dbReference type="InterPro" id="IPR010023">
    <property type="entry name" value="KdsC_fam"/>
</dbReference>
<comment type="subunit">
    <text evidence="3">Homotetramer.</text>
</comment>
<accession>A0A1M7D4P2</accession>
<dbReference type="Gene3D" id="3.40.50.1000">
    <property type="entry name" value="HAD superfamily/HAD-like"/>
    <property type="match status" value="1"/>
</dbReference>
<feature type="binding site" evidence="7">
    <location>
        <position position="10"/>
    </location>
    <ligand>
        <name>Mg(2+)</name>
        <dbReference type="ChEBI" id="CHEBI:18420"/>
    </ligand>
</feature>
<evidence type="ECO:0000256" key="1">
    <source>
        <dbReference type="ARBA" id="ARBA00001946"/>
    </source>
</evidence>
<keyword evidence="9" id="KW-1185">Reference proteome</keyword>
<dbReference type="RefSeq" id="WP_073010415.1">
    <property type="nucleotide sequence ID" value="NZ_FRBW01000001.1"/>
</dbReference>
<feature type="binding site" evidence="7">
    <location>
        <position position="102"/>
    </location>
    <ligand>
        <name>Mg(2+)</name>
        <dbReference type="ChEBI" id="CHEBI:18420"/>
    </ligand>
</feature>
<keyword evidence="6 7" id="KW-0460">Magnesium</keyword>
<evidence type="ECO:0000256" key="3">
    <source>
        <dbReference type="ARBA" id="ARBA00011881"/>
    </source>
</evidence>
<protein>
    <submittedName>
        <fullName evidence="8">3-deoxy-D-manno-octulosonate 8-phosphate phosphatase, YrbI family</fullName>
    </submittedName>
</protein>
<evidence type="ECO:0000313" key="8">
    <source>
        <dbReference type="EMBL" id="SHL74398.1"/>
    </source>
</evidence>
<dbReference type="InterPro" id="IPR050793">
    <property type="entry name" value="CMP-NeuNAc_synthase"/>
</dbReference>
<sequence length="159" mass="17789">MVQIKALVTDFDGVHTDNTVLVDEEGREFVSCSRRDGMGIELLREKGLHLLILSREANPVVRARARKLRMEVMHHVLDKLPALDDWRREAQLQWEEIAYIGDDINDIDCLKACGLGAVPADAHKDAKVYADLVLTENGGKGAIRELCDYLLANDLVLTP</sequence>
<evidence type="ECO:0000313" key="9">
    <source>
        <dbReference type="Proteomes" id="UP000186002"/>
    </source>
</evidence>
<evidence type="ECO:0000256" key="6">
    <source>
        <dbReference type="ARBA" id="ARBA00022842"/>
    </source>
</evidence>
<gene>
    <name evidence="8" type="ORF">SAMN05444272_1368</name>
</gene>
<dbReference type="GO" id="GO:0016788">
    <property type="term" value="F:hydrolase activity, acting on ester bonds"/>
    <property type="evidence" value="ECO:0007669"/>
    <property type="project" value="InterPro"/>
</dbReference>
<dbReference type="GO" id="GO:0008781">
    <property type="term" value="F:N-acylneuraminate cytidylyltransferase activity"/>
    <property type="evidence" value="ECO:0007669"/>
    <property type="project" value="TreeGrafter"/>
</dbReference>
<dbReference type="SFLD" id="SFLDS00003">
    <property type="entry name" value="Haloacid_Dehalogenase"/>
    <property type="match status" value="1"/>
</dbReference>
<keyword evidence="4 7" id="KW-0479">Metal-binding</keyword>
<dbReference type="InterPro" id="IPR023214">
    <property type="entry name" value="HAD_sf"/>
</dbReference>
<dbReference type="SUPFAM" id="SSF56784">
    <property type="entry name" value="HAD-like"/>
    <property type="match status" value="1"/>
</dbReference>
<reference evidence="8 9" key="1">
    <citation type="submission" date="2016-11" db="EMBL/GenBank/DDBJ databases">
        <authorList>
            <person name="Jaros S."/>
            <person name="Januszkiewicz K."/>
            <person name="Wedrychowicz H."/>
        </authorList>
    </citation>
    <scope>NUCLEOTIDE SEQUENCE [LARGE SCALE GENOMIC DNA]</scope>
    <source>
        <strain evidence="8 9">DSM 22153</strain>
    </source>
</reference>
<evidence type="ECO:0000256" key="4">
    <source>
        <dbReference type="ARBA" id="ARBA00022723"/>
    </source>
</evidence>
<dbReference type="SFLD" id="SFLDG01138">
    <property type="entry name" value="C1.6.2:_Deoxy-d-mannose-octulo"/>
    <property type="match status" value="1"/>
</dbReference>
<dbReference type="AlphaFoldDB" id="A0A1M7D4P2"/>
<name>A0A1M7D4P2_9HYPH</name>
<comment type="cofactor">
    <cofactor evidence="1 7">
        <name>Mg(2+)</name>
        <dbReference type="ChEBI" id="CHEBI:18420"/>
    </cofactor>
</comment>
<dbReference type="PANTHER" id="PTHR21485">
    <property type="entry name" value="HAD SUPERFAMILY MEMBERS CMAS AND KDSC"/>
    <property type="match status" value="1"/>
</dbReference>
<dbReference type="InterPro" id="IPR036412">
    <property type="entry name" value="HAD-like_sf"/>
</dbReference>
<keyword evidence="5" id="KW-0378">Hydrolase</keyword>
<evidence type="ECO:0000256" key="2">
    <source>
        <dbReference type="ARBA" id="ARBA00005893"/>
    </source>
</evidence>
<dbReference type="STRING" id="735517.SAMN05444272_1368"/>